<reference evidence="6 7" key="1">
    <citation type="submission" date="2014-11" db="EMBL/GenBank/DDBJ databases">
        <title>Genetic blueprint of the zoonotic pathogen Toxocara canis.</title>
        <authorList>
            <person name="Zhu X.-Q."/>
            <person name="Korhonen P.K."/>
            <person name="Cai H."/>
            <person name="Young N.D."/>
            <person name="Nejsum P."/>
            <person name="von Samson-Himmelstjerna G."/>
            <person name="Boag P.R."/>
            <person name="Tan P."/>
            <person name="Li Q."/>
            <person name="Min J."/>
            <person name="Yang Y."/>
            <person name="Wang X."/>
            <person name="Fang X."/>
            <person name="Hall R.S."/>
            <person name="Hofmann A."/>
            <person name="Sternberg P.W."/>
            <person name="Jex A.R."/>
            <person name="Gasser R.B."/>
        </authorList>
    </citation>
    <scope>NUCLEOTIDE SEQUENCE [LARGE SCALE GENOMIC DNA]</scope>
    <source>
        <strain evidence="6">PN_DK_2014</strain>
    </source>
</reference>
<dbReference type="EMBL" id="JPKZ01001513">
    <property type="protein sequence ID" value="KHN81459.1"/>
    <property type="molecule type" value="Genomic_DNA"/>
</dbReference>
<accession>A0A0B2VJ92</accession>
<dbReference type="InterPro" id="IPR048320">
    <property type="entry name" value="COG3_N"/>
</dbReference>
<sequence>MHARTQPLDAAINGKLQQDDEWLRSLEENVAKSTSLRTHIIAILDSFEQRLERLDQTVVRLHQRTAKLQTKQINVAKALKTIDAMQQFYGRAAELESSIREGNVTLDREHFLQRMEQMAEAIAFFASQPTYRDQLESMNDDASLYEVAVGPLIVGTSAACDQDAFNSELEKLLNAQRNYCLCDVKLSRDIRDRIKKTVCEPYADFYVRMNRSTYWKSVEKHFKYTPESLEVVIDRLFDVTA</sequence>
<comment type="caution">
    <text evidence="6">The sequence shown here is derived from an EMBL/GenBank/DDBJ whole genome shotgun (WGS) entry which is preliminary data.</text>
</comment>
<feature type="domain" description="Exocyst complex subunit Exo70 C-terminal" evidence="4">
    <location>
        <begin position="164"/>
        <end position="234"/>
    </location>
</feature>
<dbReference type="InterPro" id="IPR016159">
    <property type="entry name" value="Cullin_repeat-like_dom_sf"/>
</dbReference>
<keyword evidence="7" id="KW-1185">Reference proteome</keyword>
<dbReference type="STRING" id="6265.A0A0B2VJ92"/>
<evidence type="ECO:0000259" key="5">
    <source>
        <dbReference type="Pfam" id="PF04136"/>
    </source>
</evidence>
<gene>
    <name evidence="6" type="primary">exo70</name>
    <name evidence="6" type="ORF">Tcan_18967</name>
</gene>
<dbReference type="AlphaFoldDB" id="A0A0B2VJ92"/>
<feature type="coiled-coil region" evidence="3">
    <location>
        <begin position="44"/>
        <end position="71"/>
    </location>
</feature>
<feature type="domain" description="Conserved oligomeric Golgi complex subunit 3 N-terminal" evidence="5">
    <location>
        <begin position="24"/>
        <end position="134"/>
    </location>
</feature>
<keyword evidence="3" id="KW-0175">Coiled coil</keyword>
<dbReference type="OrthoDB" id="1922221at2759"/>
<keyword evidence="2" id="KW-0813">Transport</keyword>
<evidence type="ECO:0000259" key="4">
    <source>
        <dbReference type="Pfam" id="PF03081"/>
    </source>
</evidence>
<protein>
    <submittedName>
        <fullName evidence="6">Exocyst complex component 7</fullName>
    </submittedName>
</protein>
<evidence type="ECO:0000313" key="6">
    <source>
        <dbReference type="EMBL" id="KHN81459.1"/>
    </source>
</evidence>
<dbReference type="GO" id="GO:0005546">
    <property type="term" value="F:phosphatidylinositol-4,5-bisphosphate binding"/>
    <property type="evidence" value="ECO:0007669"/>
    <property type="project" value="InterPro"/>
</dbReference>
<name>A0A0B2VJ92_TOXCA</name>
<comment type="similarity">
    <text evidence="1">Belongs to the EXO70 family.</text>
</comment>
<organism evidence="6 7">
    <name type="scientific">Toxocara canis</name>
    <name type="common">Canine roundworm</name>
    <dbReference type="NCBI Taxonomy" id="6265"/>
    <lineage>
        <taxon>Eukaryota</taxon>
        <taxon>Metazoa</taxon>
        <taxon>Ecdysozoa</taxon>
        <taxon>Nematoda</taxon>
        <taxon>Chromadorea</taxon>
        <taxon>Rhabditida</taxon>
        <taxon>Spirurina</taxon>
        <taxon>Ascaridomorpha</taxon>
        <taxon>Ascaridoidea</taxon>
        <taxon>Toxocaridae</taxon>
        <taxon>Toxocara</taxon>
    </lineage>
</organism>
<proteinExistence type="inferred from homology"/>
<dbReference type="Pfam" id="PF03081">
    <property type="entry name" value="Exo70_C"/>
    <property type="match status" value="1"/>
</dbReference>
<dbReference type="SUPFAM" id="SSF74788">
    <property type="entry name" value="Cullin repeat-like"/>
    <property type="match status" value="1"/>
</dbReference>
<dbReference type="Gene3D" id="1.20.1280.170">
    <property type="entry name" value="Exocyst complex component Exo70"/>
    <property type="match status" value="2"/>
</dbReference>
<evidence type="ECO:0000256" key="3">
    <source>
        <dbReference type="SAM" id="Coils"/>
    </source>
</evidence>
<dbReference type="GO" id="GO:0000145">
    <property type="term" value="C:exocyst"/>
    <property type="evidence" value="ECO:0007669"/>
    <property type="project" value="InterPro"/>
</dbReference>
<evidence type="ECO:0000256" key="2">
    <source>
        <dbReference type="ARBA" id="ARBA00022448"/>
    </source>
</evidence>
<dbReference type="GO" id="GO:0006887">
    <property type="term" value="P:exocytosis"/>
    <property type="evidence" value="ECO:0007669"/>
    <property type="project" value="InterPro"/>
</dbReference>
<evidence type="ECO:0000313" key="7">
    <source>
        <dbReference type="Proteomes" id="UP000031036"/>
    </source>
</evidence>
<dbReference type="Pfam" id="PF04136">
    <property type="entry name" value="COG3_N"/>
    <property type="match status" value="1"/>
</dbReference>
<dbReference type="Proteomes" id="UP000031036">
    <property type="component" value="Unassembled WGS sequence"/>
</dbReference>
<dbReference type="InterPro" id="IPR046364">
    <property type="entry name" value="Exo70_C"/>
</dbReference>
<evidence type="ECO:0000256" key="1">
    <source>
        <dbReference type="ARBA" id="ARBA00006756"/>
    </source>
</evidence>